<name>A0A0V1FTG1_TRIPS</name>
<keyword evidence="2" id="KW-1185">Reference proteome</keyword>
<dbReference type="EMBL" id="JYDT01000033">
    <property type="protein sequence ID" value="KRY89262.1"/>
    <property type="molecule type" value="Genomic_DNA"/>
</dbReference>
<accession>A0A0V1FTG1</accession>
<evidence type="ECO:0000313" key="2">
    <source>
        <dbReference type="Proteomes" id="UP000054995"/>
    </source>
</evidence>
<dbReference type="Proteomes" id="UP000054995">
    <property type="component" value="Unassembled WGS sequence"/>
</dbReference>
<gene>
    <name evidence="1" type="ORF">T4D_12729</name>
</gene>
<comment type="caution">
    <text evidence="1">The sequence shown here is derived from an EMBL/GenBank/DDBJ whole genome shotgun (WGS) entry which is preliminary data.</text>
</comment>
<dbReference type="AlphaFoldDB" id="A0A0V1FTG1"/>
<reference evidence="1 2" key="1">
    <citation type="submission" date="2015-01" db="EMBL/GenBank/DDBJ databases">
        <title>Evolution of Trichinella species and genotypes.</title>
        <authorList>
            <person name="Korhonen P.K."/>
            <person name="Edoardo P."/>
            <person name="Giuseppe L.R."/>
            <person name="Gasser R.B."/>
        </authorList>
    </citation>
    <scope>NUCLEOTIDE SEQUENCE [LARGE SCALE GENOMIC DNA]</scope>
    <source>
        <strain evidence="1">ISS470</strain>
    </source>
</reference>
<protein>
    <submittedName>
        <fullName evidence="1">Uncharacterized protein</fullName>
    </submittedName>
</protein>
<evidence type="ECO:0000313" key="1">
    <source>
        <dbReference type="EMBL" id="KRY89262.1"/>
    </source>
</evidence>
<organism evidence="1 2">
    <name type="scientific">Trichinella pseudospiralis</name>
    <name type="common">Parasitic roundworm</name>
    <dbReference type="NCBI Taxonomy" id="6337"/>
    <lineage>
        <taxon>Eukaryota</taxon>
        <taxon>Metazoa</taxon>
        <taxon>Ecdysozoa</taxon>
        <taxon>Nematoda</taxon>
        <taxon>Enoplea</taxon>
        <taxon>Dorylaimia</taxon>
        <taxon>Trichinellida</taxon>
        <taxon>Trichinellidae</taxon>
        <taxon>Trichinella</taxon>
    </lineage>
</organism>
<proteinExistence type="predicted"/>
<sequence>MHDKVVSSGSINDGGDFFKKNFAQPVNHAPKMNASIEMQNSEGDWLAWIAKLQPSVLQVCTQPLK</sequence>